<dbReference type="GO" id="GO:0008270">
    <property type="term" value="F:zinc ion binding"/>
    <property type="evidence" value="ECO:0007669"/>
    <property type="project" value="UniProtKB-KW"/>
</dbReference>
<comment type="caution">
    <text evidence="5">The sequence shown here is derived from an EMBL/GenBank/DDBJ whole genome shotgun (WGS) entry which is preliminary data.</text>
</comment>
<reference evidence="5 6" key="1">
    <citation type="submission" date="2015-07" db="EMBL/GenBank/DDBJ databases">
        <title>High-quality genome of monoxenous trypanosomatid Leptomonas pyrrhocoris.</title>
        <authorList>
            <person name="Flegontov P."/>
            <person name="Butenko A."/>
            <person name="Firsov S."/>
            <person name="Vlcek C."/>
            <person name="Logacheva M.D."/>
            <person name="Field M."/>
            <person name="Filatov D."/>
            <person name="Flegontova O."/>
            <person name="Gerasimov E."/>
            <person name="Jackson A.P."/>
            <person name="Kelly S."/>
            <person name="Opperdoes F."/>
            <person name="O'Reilly A."/>
            <person name="Votypka J."/>
            <person name="Yurchenko V."/>
            <person name="Lukes J."/>
        </authorList>
    </citation>
    <scope>NUCLEOTIDE SEQUENCE [LARGE SCALE GENOMIC DNA]</scope>
    <source>
        <strain evidence="5">H10</strain>
    </source>
</reference>
<dbReference type="PROSITE" id="PS50089">
    <property type="entry name" value="ZF_RING_2"/>
    <property type="match status" value="1"/>
</dbReference>
<feature type="compositionally biased region" description="Low complexity" evidence="2">
    <location>
        <begin position="105"/>
        <end position="130"/>
    </location>
</feature>
<feature type="compositionally biased region" description="Basic and acidic residues" evidence="2">
    <location>
        <begin position="216"/>
        <end position="226"/>
    </location>
</feature>
<dbReference type="OMA" id="SGHSCSW"/>
<dbReference type="Proteomes" id="UP000037923">
    <property type="component" value="Unassembled WGS sequence"/>
</dbReference>
<dbReference type="SMART" id="SM00290">
    <property type="entry name" value="ZnF_UBP"/>
    <property type="match status" value="1"/>
</dbReference>
<dbReference type="RefSeq" id="XP_015652140.1">
    <property type="nucleotide sequence ID" value="XM_015809204.1"/>
</dbReference>
<dbReference type="VEuPathDB" id="TriTrypDB:LpyrH10_33_0330"/>
<keyword evidence="1" id="KW-0479">Metal-binding</keyword>
<feature type="compositionally biased region" description="Basic and acidic residues" evidence="2">
    <location>
        <begin position="332"/>
        <end position="348"/>
    </location>
</feature>
<dbReference type="Pfam" id="PF13639">
    <property type="entry name" value="zf-RING_2"/>
    <property type="match status" value="1"/>
</dbReference>
<dbReference type="GeneID" id="26909908"/>
<name>A0A0M9FPZ5_LEPPY</name>
<dbReference type="AlphaFoldDB" id="A0A0M9FPZ5"/>
<evidence type="ECO:0000313" key="6">
    <source>
        <dbReference type="Proteomes" id="UP000037923"/>
    </source>
</evidence>
<evidence type="ECO:0000256" key="2">
    <source>
        <dbReference type="SAM" id="MobiDB-lite"/>
    </source>
</evidence>
<dbReference type="OrthoDB" id="273556at2759"/>
<keyword evidence="1" id="KW-0863">Zinc-finger</keyword>
<feature type="compositionally biased region" description="Acidic residues" evidence="2">
    <location>
        <begin position="318"/>
        <end position="331"/>
    </location>
</feature>
<feature type="domain" description="UBP-type" evidence="4">
    <location>
        <begin position="528"/>
        <end position="638"/>
    </location>
</feature>
<dbReference type="RefSeq" id="XP_015652139.1">
    <property type="nucleotide sequence ID" value="XM_015809203.1"/>
</dbReference>
<evidence type="ECO:0000256" key="1">
    <source>
        <dbReference type="PROSITE-ProRule" id="PRU00502"/>
    </source>
</evidence>
<proteinExistence type="predicted"/>
<feature type="region of interest" description="Disordered" evidence="2">
    <location>
        <begin position="314"/>
        <end position="444"/>
    </location>
</feature>
<evidence type="ECO:0000259" key="3">
    <source>
        <dbReference type="PROSITE" id="PS50089"/>
    </source>
</evidence>
<evidence type="ECO:0000259" key="4">
    <source>
        <dbReference type="PROSITE" id="PS50271"/>
    </source>
</evidence>
<feature type="region of interest" description="Disordered" evidence="2">
    <location>
        <begin position="216"/>
        <end position="241"/>
    </location>
</feature>
<organism evidence="5 6">
    <name type="scientific">Leptomonas pyrrhocoris</name>
    <name type="common">Firebug parasite</name>
    <dbReference type="NCBI Taxonomy" id="157538"/>
    <lineage>
        <taxon>Eukaryota</taxon>
        <taxon>Discoba</taxon>
        <taxon>Euglenozoa</taxon>
        <taxon>Kinetoplastea</taxon>
        <taxon>Metakinetoplastina</taxon>
        <taxon>Trypanosomatida</taxon>
        <taxon>Trypanosomatidae</taxon>
        <taxon>Leishmaniinae</taxon>
        <taxon>Leptomonas</taxon>
    </lineage>
</organism>
<dbReference type="InterPro" id="IPR013083">
    <property type="entry name" value="Znf_RING/FYVE/PHD"/>
</dbReference>
<dbReference type="InterPro" id="IPR001841">
    <property type="entry name" value="Znf_RING"/>
</dbReference>
<keyword evidence="1" id="KW-0862">Zinc</keyword>
<keyword evidence="6" id="KW-1185">Reference proteome</keyword>
<dbReference type="GO" id="GO:0061630">
    <property type="term" value="F:ubiquitin protein ligase activity"/>
    <property type="evidence" value="ECO:0007669"/>
    <property type="project" value="TreeGrafter"/>
</dbReference>
<dbReference type="GO" id="GO:0016567">
    <property type="term" value="P:protein ubiquitination"/>
    <property type="evidence" value="ECO:0007669"/>
    <property type="project" value="TreeGrafter"/>
</dbReference>
<dbReference type="PANTHER" id="PTHR24007:SF7">
    <property type="entry name" value="BRCA1-ASSOCIATED PROTEIN"/>
    <property type="match status" value="1"/>
</dbReference>
<dbReference type="PROSITE" id="PS50271">
    <property type="entry name" value="ZF_UBP"/>
    <property type="match status" value="1"/>
</dbReference>
<feature type="domain" description="RING-type" evidence="3">
    <location>
        <begin position="509"/>
        <end position="550"/>
    </location>
</feature>
<dbReference type="EMBL" id="LGTL01000033">
    <property type="protein sequence ID" value="KPA73701.1"/>
    <property type="molecule type" value="Genomic_DNA"/>
</dbReference>
<dbReference type="EMBL" id="LGTL01000033">
    <property type="protein sequence ID" value="KPA73700.1"/>
    <property type="molecule type" value="Genomic_DNA"/>
</dbReference>
<evidence type="ECO:0000313" key="5">
    <source>
        <dbReference type="EMBL" id="KPA73700.1"/>
    </source>
</evidence>
<dbReference type="Pfam" id="PF02148">
    <property type="entry name" value="zf-UBP"/>
    <property type="match status" value="1"/>
</dbReference>
<sequence>MELQATMALDRDAVNTVTLRLLPPSTAPASATCWLLLHTVPITASLSRTLSRLVSIEETAMAQAPLELTPPPTTSTAAMTTRPADGITAATTRSSASRRLGEQTSALSSAAASHSPSPSPSAASSESSAPSSVNASFAQAQTAGWVELVRVGYIVSEIHAYCILLKCHCPSQAVWMKAALEEGAALAVTAPVEFVSDEQPTTVTRRTFAETWEEGKVAAAREEGRTDAGTSPVDGGADTQMDAGVAMGSAAPLLAPHARRQQRMRETQNDGDGARVVVGEEGSADGAAGQGQRWRTEVHVMSLFDAVTTIYSVRDGEGGENDEAGGEEVDEHDSSAGRRASELRRSLRETPPQQQQQQDGNNNRRGGHSRFSQVLRRPASDQALSAPSSPAPYHRKSPMASSAAAVTAAEGSRTPPMAGAGRARGAMTAAKGVAPPPSPHTARFNRQAHTPLHLPNPCGGEAGATPLRLDSSNTKYYAKDPQQRGRAAEGSLPVSPEATTAGCLREEFCAICQVDPLRSAACVTTLCQHSFHLHCYAQLPSGSAECPLCRFSVYELLNDARCEVCGTYEDLWVCLICGHVACGRARRDHQQEHYRSSGHSCAWQSSTNRIRNLSSRMFLHQEVALLLDEAEADEAAPSASAAAGDGGGFDPLRHMSWAEPVDSDLREALNESKEEAVAHYYTSFLQQLAEEQRLYYEQRLAQLRGRRERRRWRAEMRKEEADEDAVHKRGAESGMCHHGAQQQASPYASVYAVVREERRQRRHVLAEYVPATVQLLQQAQRASTSLYNTLKSSRDDVQQQVLLRSHFNAGLVTELGQVRQRTREAEKKGEKNLQVKSAEEAALQKKVEEALSAL</sequence>
<dbReference type="InterPro" id="IPR001607">
    <property type="entry name" value="Znf_UBP"/>
</dbReference>
<dbReference type="Gene3D" id="3.30.40.10">
    <property type="entry name" value="Zinc/RING finger domain, C3HC4 (zinc finger)"/>
    <property type="match status" value="2"/>
</dbReference>
<protein>
    <submittedName>
        <fullName evidence="5">Uncharacterized protein</fullName>
    </submittedName>
</protein>
<dbReference type="GO" id="GO:0007265">
    <property type="term" value="P:Ras protein signal transduction"/>
    <property type="evidence" value="ECO:0007669"/>
    <property type="project" value="TreeGrafter"/>
</dbReference>
<feature type="compositionally biased region" description="Low complexity" evidence="2">
    <location>
        <begin position="74"/>
        <end position="98"/>
    </location>
</feature>
<dbReference type="SUPFAM" id="SSF57850">
    <property type="entry name" value="RING/U-box"/>
    <property type="match status" value="2"/>
</dbReference>
<dbReference type="PANTHER" id="PTHR24007">
    <property type="entry name" value="BRCA1-ASSOCIATED PROTEIN"/>
    <property type="match status" value="1"/>
</dbReference>
<gene>
    <name evidence="5" type="ORF">ABB37_09625</name>
</gene>
<feature type="region of interest" description="Disordered" evidence="2">
    <location>
        <begin position="64"/>
        <end position="130"/>
    </location>
</feature>
<dbReference type="SMART" id="SM00184">
    <property type="entry name" value="RING"/>
    <property type="match status" value="1"/>
</dbReference>
<accession>A0A0M9FPZ5</accession>
<dbReference type="GO" id="GO:0005737">
    <property type="term" value="C:cytoplasm"/>
    <property type="evidence" value="ECO:0007669"/>
    <property type="project" value="TreeGrafter"/>
</dbReference>
<feature type="compositionally biased region" description="Low complexity" evidence="2">
    <location>
        <begin position="398"/>
        <end position="430"/>
    </location>
</feature>